<reference evidence="3" key="1">
    <citation type="submission" date="2016-11" db="EMBL/GenBank/DDBJ databases">
        <authorList>
            <person name="Varghese N."/>
            <person name="Submissions S."/>
        </authorList>
    </citation>
    <scope>NUCLEOTIDE SEQUENCE [LARGE SCALE GENOMIC DNA]</scope>
    <source>
        <strain evidence="3">CGMCC 1.8995</strain>
    </source>
</reference>
<dbReference type="Gene3D" id="3.20.20.140">
    <property type="entry name" value="Metal-dependent hydrolases"/>
    <property type="match status" value="1"/>
</dbReference>
<protein>
    <submittedName>
        <fullName evidence="2">Imidazolonepropionase</fullName>
    </submittedName>
</protein>
<dbReference type="GO" id="GO:0016810">
    <property type="term" value="F:hydrolase activity, acting on carbon-nitrogen (but not peptide) bonds"/>
    <property type="evidence" value="ECO:0007669"/>
    <property type="project" value="InterPro"/>
</dbReference>
<dbReference type="RefSeq" id="WP_217653461.1">
    <property type="nucleotide sequence ID" value="NZ_FQWD01000003.1"/>
</dbReference>
<keyword evidence="3" id="KW-1185">Reference proteome</keyword>
<sequence length="731" mass="79919">MLADFRVNARVHREYSPVKLNTATLYGVSQTFYNNDYKYYKDFAMRLSLIGLMVAGLTACSGEAPTSTSTTTESQVSTTSVTQQYNVLFGGTDVGDMTITQNGPVIDINYGFSNNGRGASSEETLLLSEAGIPISWSIEGKTTFGNAVNETYELKDGVASWKAAAGAGEEDVTGDAIYIAQNPSPYALYLYTKTVLDAGGAPYPALPAGQVTVSEKRRLTLGSGENQVEATLYALGGINLNPSYVILDDKQQFVAVVSPRFALLREGLESEDKRLRELAATLNTERYEDIAKNVTHQYDKPVRVNNVRIFDPTTLALTEASSVVIEGRKITAIEPVQSSPDANEVFIEGEGGTLVAGLYDMHGHVGDDRAILNVLAGVTGIRDMGNEDEVLSALIDKIDNGILIGPKITKSGFIEGVSDYSAATGELAPTKEDALALIRDYAEKGYWQIKIYNSMNGDWVPDMTKEAHRLGLRVAGHVPAFYRADQMIEGGYDELTHINQIMLGWVLKPEEDTRTLFRITGMKRFVDLDLNSEAVKHTLDLMVENNIAHDPTMVIHEYAMTGRNGITNKAVANYIDHMPVSEQRSAKSAMLNVADDAEDQAYLTAYQKILDTLSLMHKRGILLVPGTDMGGAFYLHRELALFEKIGMTPAEALKRGSYDMAEYLGHTERGSVSVGKEADFFLVHGDPTADLAALKSMAMVVTQGKFYFPSEVYPEFGIKPFTALPEVIVTH</sequence>
<evidence type="ECO:0000313" key="3">
    <source>
        <dbReference type="Proteomes" id="UP000184520"/>
    </source>
</evidence>
<evidence type="ECO:0000313" key="2">
    <source>
        <dbReference type="EMBL" id="SHG42566.1"/>
    </source>
</evidence>
<dbReference type="STRING" id="634436.SAMN05216361_2202"/>
<dbReference type="InterPro" id="IPR011059">
    <property type="entry name" value="Metal-dep_hydrolase_composite"/>
</dbReference>
<dbReference type="SUPFAM" id="SSF51338">
    <property type="entry name" value="Composite domain of metallo-dependent hydrolases"/>
    <property type="match status" value="1"/>
</dbReference>
<dbReference type="InterPro" id="IPR032466">
    <property type="entry name" value="Metal_Hydrolase"/>
</dbReference>
<name>A0A1M5JPR5_9ALTE</name>
<dbReference type="InterPro" id="IPR051781">
    <property type="entry name" value="Metallo-dep_Hydrolase"/>
</dbReference>
<accession>A0A1M5JPR5</accession>
<dbReference type="Gene3D" id="2.30.40.10">
    <property type="entry name" value="Urease, subunit C, domain 1"/>
    <property type="match status" value="1"/>
</dbReference>
<dbReference type="InterPro" id="IPR006680">
    <property type="entry name" value="Amidohydro-rel"/>
</dbReference>
<feature type="domain" description="Amidohydrolase-related" evidence="1">
    <location>
        <begin position="374"/>
        <end position="705"/>
    </location>
</feature>
<dbReference type="PANTHER" id="PTHR43135">
    <property type="entry name" value="ALPHA-D-RIBOSE 1-METHYLPHOSPHONATE 5-TRIPHOSPHATE DIPHOSPHATASE"/>
    <property type="match status" value="1"/>
</dbReference>
<dbReference type="AlphaFoldDB" id="A0A1M5JPR5"/>
<dbReference type="SUPFAM" id="SSF51556">
    <property type="entry name" value="Metallo-dependent hydrolases"/>
    <property type="match status" value="1"/>
</dbReference>
<dbReference type="Pfam" id="PF01979">
    <property type="entry name" value="Amidohydro_1"/>
    <property type="match status" value="1"/>
</dbReference>
<dbReference type="EMBL" id="FQWD01000003">
    <property type="protein sequence ID" value="SHG42566.1"/>
    <property type="molecule type" value="Genomic_DNA"/>
</dbReference>
<organism evidence="2 3">
    <name type="scientific">Marisediminitalea aggregata</name>
    <dbReference type="NCBI Taxonomy" id="634436"/>
    <lineage>
        <taxon>Bacteria</taxon>
        <taxon>Pseudomonadati</taxon>
        <taxon>Pseudomonadota</taxon>
        <taxon>Gammaproteobacteria</taxon>
        <taxon>Alteromonadales</taxon>
        <taxon>Alteromonadaceae</taxon>
        <taxon>Marisediminitalea</taxon>
    </lineage>
</organism>
<evidence type="ECO:0000259" key="1">
    <source>
        <dbReference type="Pfam" id="PF01979"/>
    </source>
</evidence>
<gene>
    <name evidence="2" type="ORF">SAMN05216361_2202</name>
</gene>
<dbReference type="PANTHER" id="PTHR43135:SF3">
    <property type="entry name" value="ALPHA-D-RIBOSE 1-METHYLPHOSPHONATE 5-TRIPHOSPHATE DIPHOSPHATASE"/>
    <property type="match status" value="1"/>
</dbReference>
<dbReference type="Proteomes" id="UP000184520">
    <property type="component" value="Unassembled WGS sequence"/>
</dbReference>
<proteinExistence type="predicted"/>